<keyword evidence="2" id="KW-1185">Reference proteome</keyword>
<evidence type="ECO:0000313" key="2">
    <source>
        <dbReference type="Proteomes" id="UP000269883"/>
    </source>
</evidence>
<dbReference type="RefSeq" id="WP_126376152.1">
    <property type="nucleotide sequence ID" value="NZ_AP017378.1"/>
</dbReference>
<organism evidence="1 2">
    <name type="scientific">Desulfovibrio ferrophilus</name>
    <dbReference type="NCBI Taxonomy" id="241368"/>
    <lineage>
        <taxon>Bacteria</taxon>
        <taxon>Pseudomonadati</taxon>
        <taxon>Thermodesulfobacteriota</taxon>
        <taxon>Desulfovibrionia</taxon>
        <taxon>Desulfovibrionales</taxon>
        <taxon>Desulfovibrionaceae</taxon>
        <taxon>Desulfovibrio</taxon>
    </lineage>
</organism>
<dbReference type="Gene3D" id="1.10.1130.10">
    <property type="entry name" value="Flavocytochrome C3, Chain A"/>
    <property type="match status" value="1"/>
</dbReference>
<dbReference type="Gene3D" id="3.90.10.10">
    <property type="entry name" value="Cytochrome C3"/>
    <property type="match status" value="1"/>
</dbReference>
<name>A0A2Z6AVB6_9BACT</name>
<reference evidence="1 2" key="1">
    <citation type="journal article" date="2018" name="Sci. Adv.">
        <title>Multi-heme cytochromes provide a pathway for survival in energy-limited environments.</title>
        <authorList>
            <person name="Deng X."/>
            <person name="Dohmae N."/>
            <person name="Nealson K.H."/>
            <person name="Hashimoto K."/>
            <person name="Okamoto A."/>
        </authorList>
    </citation>
    <scope>NUCLEOTIDE SEQUENCE [LARGE SCALE GENOMIC DNA]</scope>
    <source>
        <strain evidence="1 2">IS5</strain>
    </source>
</reference>
<accession>A0A2Z6AVB6</accession>
<dbReference type="KEGG" id="dfl:DFE_0448"/>
<sequence length="268" mass="29323">MELGLLKMRLAFAGVLGIAVVLVWFCPVSTAQSVPAATKLTDDHCIVCHPKEPALVAVNGGKHGTEIGCLDCHREHPPQGTRAVPECTMCHTGKEHYTLDNCSQCHSSGHAPLNLSLEGDITEPCLTCHSEQGVEVKHHPSAHADMACNECHTSHREVPACLDCHSSHTDSMDQESCTTCHPAHKPLVVKYERGTPSEYCKSCHEEAFNVLAINTTKHHDLACDNCHRSEHKAVPPCFACHGRPHPEAMLEKFEDCSDCHGTAHDLRR</sequence>
<dbReference type="EMBL" id="AP017378">
    <property type="protein sequence ID" value="BBD07174.1"/>
    <property type="molecule type" value="Genomic_DNA"/>
</dbReference>
<dbReference type="Proteomes" id="UP000269883">
    <property type="component" value="Chromosome"/>
</dbReference>
<protein>
    <submittedName>
        <fullName evidence="1">Uncharacterized protein</fullName>
    </submittedName>
</protein>
<dbReference type="SUPFAM" id="SSF48695">
    <property type="entry name" value="Multiheme cytochromes"/>
    <property type="match status" value="1"/>
</dbReference>
<dbReference type="OrthoDB" id="9782159at2"/>
<dbReference type="AlphaFoldDB" id="A0A2Z6AVB6"/>
<proteinExistence type="predicted"/>
<gene>
    <name evidence="1" type="ORF">DFE_0448</name>
</gene>
<dbReference type="InterPro" id="IPR036280">
    <property type="entry name" value="Multihaem_cyt_sf"/>
</dbReference>
<evidence type="ECO:0000313" key="1">
    <source>
        <dbReference type="EMBL" id="BBD07174.1"/>
    </source>
</evidence>